<organism evidence="2 3">
    <name type="scientific">Candidatus Dojkabacteria bacterium</name>
    <dbReference type="NCBI Taxonomy" id="2099670"/>
    <lineage>
        <taxon>Bacteria</taxon>
        <taxon>Candidatus Dojkabacteria</taxon>
    </lineage>
</organism>
<dbReference type="Pfam" id="PF01966">
    <property type="entry name" value="HD"/>
    <property type="match status" value="1"/>
</dbReference>
<comment type="caution">
    <text evidence="2">The sequence shown here is derived from an EMBL/GenBank/DDBJ whole genome shotgun (WGS) entry which is preliminary data.</text>
</comment>
<dbReference type="InterPro" id="IPR006674">
    <property type="entry name" value="HD_domain"/>
</dbReference>
<reference evidence="2 3" key="1">
    <citation type="submission" date="2018-10" db="EMBL/GenBank/DDBJ databases">
        <title>Thermophilic Lithotrophy and Phototrophy in an Intertidal, Iron-rich, Geothermal Spring.</title>
        <authorList>
            <person name="Ward L.M."/>
            <person name="Idei A."/>
            <person name="Nakagawa M."/>
            <person name="Ueno Y."/>
            <person name="Fischer W."/>
            <person name="Mcglynn S.E."/>
        </authorList>
    </citation>
    <scope>NUCLEOTIDE SEQUENCE [LARGE SCALE GENOMIC DNA]</scope>
    <source>
        <strain evidence="2">J137</strain>
    </source>
</reference>
<dbReference type="AlphaFoldDB" id="A0A3M0YZG1"/>
<dbReference type="Proteomes" id="UP000269410">
    <property type="component" value="Unassembled WGS sequence"/>
</dbReference>
<dbReference type="SUPFAM" id="SSF109604">
    <property type="entry name" value="HD-domain/PDEase-like"/>
    <property type="match status" value="1"/>
</dbReference>
<evidence type="ECO:0000313" key="2">
    <source>
        <dbReference type="EMBL" id="RMD76834.1"/>
    </source>
</evidence>
<protein>
    <submittedName>
        <fullName evidence="2">HD domain-containing protein</fullName>
    </submittedName>
</protein>
<proteinExistence type="predicted"/>
<evidence type="ECO:0000313" key="3">
    <source>
        <dbReference type="Proteomes" id="UP000269410"/>
    </source>
</evidence>
<dbReference type="Gene3D" id="1.10.3210.10">
    <property type="entry name" value="Hypothetical protein af1432"/>
    <property type="match status" value="1"/>
</dbReference>
<dbReference type="EMBL" id="RFKV01000092">
    <property type="protein sequence ID" value="RMD76834.1"/>
    <property type="molecule type" value="Genomic_DNA"/>
</dbReference>
<gene>
    <name evidence="2" type="ORF">D6810_02830</name>
</gene>
<sequence length="194" mass="22660">MLKSMLPTRREAEEKLEFYVKDDYQIRHAKMVALACESYAQFANDLPEDLRKNSSDLYYITGLLHDIDYFLYPEKHPKVSLKWFEDWGYPKELIHAVEAHAYGYNECDVLPKSHLASTLMACDELSGFLFAYSLMRPTGFEGMESRGVVKRLKDKSFAAKINREDIYRGVQYLNVSLEDHIARLIEVFKNQNKN</sequence>
<feature type="domain" description="HD" evidence="1">
    <location>
        <begin position="28"/>
        <end position="126"/>
    </location>
</feature>
<dbReference type="PANTHER" id="PTHR38659">
    <property type="entry name" value="METAL-DEPENDENT PHOSPHOHYDROLASE"/>
    <property type="match status" value="1"/>
</dbReference>
<name>A0A3M0YZG1_9BACT</name>
<accession>A0A3M0YZG1</accession>
<dbReference type="PANTHER" id="PTHR38659:SF2">
    <property type="entry name" value="HDIG DOMAIN PROTEIN"/>
    <property type="match status" value="1"/>
</dbReference>
<evidence type="ECO:0000259" key="1">
    <source>
        <dbReference type="Pfam" id="PF01966"/>
    </source>
</evidence>